<dbReference type="EMBL" id="CP016428">
    <property type="protein sequence ID" value="ANV99744.1"/>
    <property type="molecule type" value="Genomic_DNA"/>
</dbReference>
<gene>
    <name evidence="1" type="ORF">LMTR13_05690</name>
</gene>
<dbReference type="AlphaFoldDB" id="A0A1B1UAF1"/>
<dbReference type="KEGG" id="bic:LMTR13_05690"/>
<dbReference type="OrthoDB" id="7432609at2"/>
<protein>
    <recommendedName>
        <fullName evidence="3">Restriction endonuclease</fullName>
    </recommendedName>
</protein>
<name>A0A1B1UAF1_9BRAD</name>
<evidence type="ECO:0000313" key="1">
    <source>
        <dbReference type="EMBL" id="ANV99744.1"/>
    </source>
</evidence>
<sequence>MQTELNKVVTALQEFYARETFLLDRDVGERALTHRLAVEFEKHFPGWEIDCEFDRLGDRTLRLPHGSTVSTDDHLAKSIYPDIVVHQRAIPNNLLAVEVRKSANHQPLEHDRHKLRALTDPHVWFAYWIGVLLTLGKTHVTMSEVYTSGVLDQALSGWFAQRLKDAGLSAG</sequence>
<dbReference type="RefSeq" id="WP_065727037.1">
    <property type="nucleotide sequence ID" value="NZ_CP016428.1"/>
</dbReference>
<reference evidence="1 2" key="1">
    <citation type="submission" date="2016-07" db="EMBL/GenBank/DDBJ databases">
        <title>Complete genome sequence of Bradyrhizobium icense LMTR 13T, a potential inoculant strain isolated from lima bean (Phaseolus lunatus) in Peru.</title>
        <authorList>
            <person name="Ormeno-Orrillo E."/>
            <person name="Duran D."/>
            <person name="Rogel M.A."/>
            <person name="Rey L."/>
            <person name="Imperial J."/>
            <person name="Ruiz-Argueso T."/>
            <person name="Martinez-Romero E."/>
        </authorList>
    </citation>
    <scope>NUCLEOTIDE SEQUENCE [LARGE SCALE GENOMIC DNA]</scope>
    <source>
        <strain evidence="1 2">LMTR 13</strain>
    </source>
</reference>
<organism evidence="1 2">
    <name type="scientific">Bradyrhizobium icense</name>
    <dbReference type="NCBI Taxonomy" id="1274631"/>
    <lineage>
        <taxon>Bacteria</taxon>
        <taxon>Pseudomonadati</taxon>
        <taxon>Pseudomonadota</taxon>
        <taxon>Alphaproteobacteria</taxon>
        <taxon>Hyphomicrobiales</taxon>
        <taxon>Nitrobacteraceae</taxon>
        <taxon>Bradyrhizobium</taxon>
    </lineage>
</organism>
<dbReference type="Proteomes" id="UP000092839">
    <property type="component" value="Chromosome"/>
</dbReference>
<accession>A0A1B1UAF1</accession>
<evidence type="ECO:0008006" key="3">
    <source>
        <dbReference type="Google" id="ProtNLM"/>
    </source>
</evidence>
<keyword evidence="2" id="KW-1185">Reference proteome</keyword>
<evidence type="ECO:0000313" key="2">
    <source>
        <dbReference type="Proteomes" id="UP000092839"/>
    </source>
</evidence>
<proteinExistence type="predicted"/>
<dbReference type="STRING" id="1274631.LMTR13_05690"/>